<dbReference type="Pfam" id="PF00144">
    <property type="entry name" value="Beta-lactamase"/>
    <property type="match status" value="1"/>
</dbReference>
<dbReference type="SUPFAM" id="SSF56601">
    <property type="entry name" value="beta-lactamase/transpeptidase-like"/>
    <property type="match status" value="1"/>
</dbReference>
<evidence type="ECO:0000259" key="2">
    <source>
        <dbReference type="Pfam" id="PF24491"/>
    </source>
</evidence>
<dbReference type="InterPro" id="IPR001466">
    <property type="entry name" value="Beta-lactam-related"/>
</dbReference>
<dbReference type="Pfam" id="PF24491">
    <property type="entry name" value="DUF7586"/>
    <property type="match status" value="1"/>
</dbReference>
<reference evidence="3 4" key="1">
    <citation type="submission" date="2020-08" db="EMBL/GenBank/DDBJ databases">
        <title>Whole genome shotgun sequence of Actinocatenispora thailandica NBRC 105041.</title>
        <authorList>
            <person name="Komaki H."/>
            <person name="Tamura T."/>
        </authorList>
    </citation>
    <scope>NUCLEOTIDE SEQUENCE [LARGE SCALE GENOMIC DNA]</scope>
    <source>
        <strain evidence="3 4">NBRC 105041</strain>
    </source>
</reference>
<dbReference type="GO" id="GO:0016787">
    <property type="term" value="F:hydrolase activity"/>
    <property type="evidence" value="ECO:0007669"/>
    <property type="project" value="UniProtKB-KW"/>
</dbReference>
<evidence type="ECO:0000313" key="4">
    <source>
        <dbReference type="Proteomes" id="UP000611640"/>
    </source>
</evidence>
<dbReference type="Gene3D" id="3.40.710.10">
    <property type="entry name" value="DD-peptidase/beta-lactamase superfamily"/>
    <property type="match status" value="1"/>
</dbReference>
<proteinExistence type="predicted"/>
<dbReference type="InterPro" id="IPR050491">
    <property type="entry name" value="AmpC-like"/>
</dbReference>
<dbReference type="AlphaFoldDB" id="A0A7R7DQS7"/>
<feature type="domain" description="Beta-lactamase-related" evidence="1">
    <location>
        <begin position="19"/>
        <end position="324"/>
    </location>
</feature>
<keyword evidence="4" id="KW-1185">Reference proteome</keyword>
<dbReference type="PANTHER" id="PTHR46825:SF7">
    <property type="entry name" value="D-ALANYL-D-ALANINE CARBOXYPEPTIDASE"/>
    <property type="match status" value="1"/>
</dbReference>
<dbReference type="InterPro" id="IPR012338">
    <property type="entry name" value="Beta-lactam/transpept-like"/>
</dbReference>
<organism evidence="3 4">
    <name type="scientific">Actinocatenispora thailandica</name>
    <dbReference type="NCBI Taxonomy" id="227318"/>
    <lineage>
        <taxon>Bacteria</taxon>
        <taxon>Bacillati</taxon>
        <taxon>Actinomycetota</taxon>
        <taxon>Actinomycetes</taxon>
        <taxon>Micromonosporales</taxon>
        <taxon>Micromonosporaceae</taxon>
        <taxon>Actinocatenispora</taxon>
    </lineage>
</organism>
<dbReference type="RefSeq" id="WP_239156973.1">
    <property type="nucleotide sequence ID" value="NZ_AP023355.1"/>
</dbReference>
<dbReference type="KEGG" id="atl:Athai_33100"/>
<dbReference type="Proteomes" id="UP000611640">
    <property type="component" value="Chromosome"/>
</dbReference>
<protein>
    <submittedName>
        <fullName evidence="3">Serine hydrolase</fullName>
    </submittedName>
</protein>
<keyword evidence="3" id="KW-0378">Hydrolase</keyword>
<dbReference type="PANTHER" id="PTHR46825">
    <property type="entry name" value="D-ALANYL-D-ALANINE-CARBOXYPEPTIDASE/ENDOPEPTIDASE AMPH"/>
    <property type="match status" value="1"/>
</dbReference>
<dbReference type="EMBL" id="AP023355">
    <property type="protein sequence ID" value="BCJ35807.1"/>
    <property type="molecule type" value="Genomic_DNA"/>
</dbReference>
<sequence>MAVDPNSHPGLLPDTVARLDAAVAAAQATGRVPSLIAGVVRAGTLVHVAGAGEVPTPTADLQYRIGSISKTLTAALVLRLRDAGALALDDPLAAHLPGTPVGAVTVRQLLGHVSGLQREPDGDWWERSAGGDVEALLAGLDAGKLAGPPFAGYHYSNLAYGLLGALLTRAAGQPWWQLVRDQLLAPLGMTRTSYQPTEPFARGYVVHPWLGTLREEPRHDAGAMAPAGQLWSTVGDLTRWAAFLADPATAGGETVLAATTVDEMAVPVAISDLESWTAGHGLGVELWRRGERVYLGHTGSMPGYLAVLVVHRRSRTGVVAFANAYTMLGSGIGGFGIDLLTTVLDNEPEPVSPWRPGEPAPAEVAPLTGRWWWMGREYEAGWTDGALVLRAVTMPGGTPWRFTPEAPDVWRCHTGMNTGEILTVRRGPDGAVSALDIATFVFRRDVLPAE</sequence>
<evidence type="ECO:0000313" key="3">
    <source>
        <dbReference type="EMBL" id="BCJ35807.1"/>
    </source>
</evidence>
<evidence type="ECO:0000259" key="1">
    <source>
        <dbReference type="Pfam" id="PF00144"/>
    </source>
</evidence>
<gene>
    <name evidence="3" type="ORF">Athai_33100</name>
</gene>
<name>A0A7R7DQS7_9ACTN</name>
<feature type="domain" description="DUF7586" evidence="2">
    <location>
        <begin position="361"/>
        <end position="444"/>
    </location>
</feature>
<dbReference type="InterPro" id="IPR056008">
    <property type="entry name" value="DUF7586"/>
</dbReference>
<accession>A0A7R7DQS7</accession>